<sequence>MLGSCNVGEALIGKGLAKVIPHRMNDNDRSLHYEALVRAEAAAKAQLKGVHQPANKAPVHRLVYRLSSSAGEAAVVILVPAGLWKSPLMRKLCSICHSSDIIKCAFLRWLRESSTALD</sequence>
<dbReference type="SUPFAM" id="SSF50199">
    <property type="entry name" value="Staphylococcal nuclease"/>
    <property type="match status" value="1"/>
</dbReference>
<organism evidence="1 2">
    <name type="scientific">Zophobas morio</name>
    <dbReference type="NCBI Taxonomy" id="2755281"/>
    <lineage>
        <taxon>Eukaryota</taxon>
        <taxon>Metazoa</taxon>
        <taxon>Ecdysozoa</taxon>
        <taxon>Arthropoda</taxon>
        <taxon>Hexapoda</taxon>
        <taxon>Insecta</taxon>
        <taxon>Pterygota</taxon>
        <taxon>Neoptera</taxon>
        <taxon>Endopterygota</taxon>
        <taxon>Coleoptera</taxon>
        <taxon>Polyphaga</taxon>
        <taxon>Cucujiformia</taxon>
        <taxon>Tenebrionidae</taxon>
        <taxon>Zophobas</taxon>
    </lineage>
</organism>
<proteinExistence type="predicted"/>
<reference evidence="1" key="1">
    <citation type="journal article" date="2023" name="G3 (Bethesda)">
        <title>Whole genome assemblies of Zophobas morio and Tenebrio molitor.</title>
        <authorList>
            <person name="Kaur S."/>
            <person name="Stinson S.A."/>
            <person name="diCenzo G.C."/>
        </authorList>
    </citation>
    <scope>NUCLEOTIDE SEQUENCE</scope>
    <source>
        <strain evidence="1">QUZm001</strain>
    </source>
</reference>
<accession>A0AA38LZN6</accession>
<dbReference type="Proteomes" id="UP001168821">
    <property type="component" value="Unassembled WGS sequence"/>
</dbReference>
<protein>
    <recommendedName>
        <fullName evidence="3">TNase-like domain-containing protein</fullName>
    </recommendedName>
</protein>
<dbReference type="InterPro" id="IPR035437">
    <property type="entry name" value="SNase_OB-fold_sf"/>
</dbReference>
<gene>
    <name evidence="1" type="ORF">Zmor_011983</name>
</gene>
<name>A0AA38LZN6_9CUCU</name>
<evidence type="ECO:0008006" key="3">
    <source>
        <dbReference type="Google" id="ProtNLM"/>
    </source>
</evidence>
<dbReference type="Gene3D" id="2.40.50.90">
    <property type="match status" value="1"/>
</dbReference>
<evidence type="ECO:0000313" key="1">
    <source>
        <dbReference type="EMBL" id="KAJ3616227.1"/>
    </source>
</evidence>
<dbReference type="AlphaFoldDB" id="A0AA38LZN6"/>
<evidence type="ECO:0000313" key="2">
    <source>
        <dbReference type="Proteomes" id="UP001168821"/>
    </source>
</evidence>
<comment type="caution">
    <text evidence="1">The sequence shown here is derived from an EMBL/GenBank/DDBJ whole genome shotgun (WGS) entry which is preliminary data.</text>
</comment>
<dbReference type="EMBL" id="JALNTZ010003693">
    <property type="protein sequence ID" value="KAJ3616227.1"/>
    <property type="molecule type" value="Genomic_DNA"/>
</dbReference>
<keyword evidence="2" id="KW-1185">Reference proteome</keyword>